<feature type="region of interest" description="Disordered" evidence="1">
    <location>
        <begin position="108"/>
        <end position="127"/>
    </location>
</feature>
<organism evidence="2 3">
    <name type="scientific">Oryza sativa subsp. japonica</name>
    <name type="common">Rice</name>
    <dbReference type="NCBI Taxonomy" id="39947"/>
    <lineage>
        <taxon>Eukaryota</taxon>
        <taxon>Viridiplantae</taxon>
        <taxon>Streptophyta</taxon>
        <taxon>Embryophyta</taxon>
        <taxon>Tracheophyta</taxon>
        <taxon>Spermatophyta</taxon>
        <taxon>Magnoliopsida</taxon>
        <taxon>Liliopsida</taxon>
        <taxon>Poales</taxon>
        <taxon>Poaceae</taxon>
        <taxon>BOP clade</taxon>
        <taxon>Oryzoideae</taxon>
        <taxon>Oryzeae</taxon>
        <taxon>Oryzinae</taxon>
        <taxon>Oryza</taxon>
        <taxon>Oryza sativa</taxon>
    </lineage>
</organism>
<protein>
    <submittedName>
        <fullName evidence="2">Uncharacterized protein</fullName>
    </submittedName>
</protein>
<gene>
    <name evidence="2" type="primary">B1157F01.23</name>
</gene>
<sequence length="127" mass="13567">MKHLAMAMYAEVTNYLGTHSSTTLPEGRCHDMACSQGTSRLVLWNCRLALHCLHLNRADAAAIPVHVIFGELAASEAATTMVSCCRVGLRSSEALVGSELMGSTFSLHSEPEATGTTAEDSVLPEFN</sequence>
<dbReference type="AlphaFoldDB" id="Q6YT97"/>
<evidence type="ECO:0000313" key="3">
    <source>
        <dbReference type="Proteomes" id="UP000000763"/>
    </source>
</evidence>
<dbReference type="Proteomes" id="UP000000763">
    <property type="component" value="Chromosome 7"/>
</dbReference>
<reference evidence="3" key="1">
    <citation type="journal article" date="2005" name="Nature">
        <title>The map-based sequence of the rice genome.</title>
        <authorList>
            <consortium name="International rice genome sequencing project (IRGSP)"/>
            <person name="Matsumoto T."/>
            <person name="Wu J."/>
            <person name="Kanamori H."/>
            <person name="Katayose Y."/>
            <person name="Fujisawa M."/>
            <person name="Namiki N."/>
            <person name="Mizuno H."/>
            <person name="Yamamoto K."/>
            <person name="Antonio B.A."/>
            <person name="Baba T."/>
            <person name="Sakata K."/>
            <person name="Nagamura Y."/>
            <person name="Aoki H."/>
            <person name="Arikawa K."/>
            <person name="Arita K."/>
            <person name="Bito T."/>
            <person name="Chiden Y."/>
            <person name="Fujitsuka N."/>
            <person name="Fukunaka R."/>
            <person name="Hamada M."/>
            <person name="Harada C."/>
            <person name="Hayashi A."/>
            <person name="Hijishita S."/>
            <person name="Honda M."/>
            <person name="Hosokawa S."/>
            <person name="Ichikawa Y."/>
            <person name="Idonuma A."/>
            <person name="Iijima M."/>
            <person name="Ikeda M."/>
            <person name="Ikeno M."/>
            <person name="Ito K."/>
            <person name="Ito S."/>
            <person name="Ito T."/>
            <person name="Ito Y."/>
            <person name="Ito Y."/>
            <person name="Iwabuchi A."/>
            <person name="Kamiya K."/>
            <person name="Karasawa W."/>
            <person name="Kurita K."/>
            <person name="Katagiri S."/>
            <person name="Kikuta A."/>
            <person name="Kobayashi H."/>
            <person name="Kobayashi N."/>
            <person name="Machita K."/>
            <person name="Maehara T."/>
            <person name="Masukawa M."/>
            <person name="Mizubayashi T."/>
            <person name="Mukai Y."/>
            <person name="Nagasaki H."/>
            <person name="Nagata Y."/>
            <person name="Naito S."/>
            <person name="Nakashima M."/>
            <person name="Nakama Y."/>
            <person name="Nakamichi Y."/>
            <person name="Nakamura M."/>
            <person name="Meguro A."/>
            <person name="Negishi M."/>
            <person name="Ohta I."/>
            <person name="Ohta T."/>
            <person name="Okamoto M."/>
            <person name="Ono N."/>
            <person name="Saji S."/>
            <person name="Sakaguchi M."/>
            <person name="Sakai K."/>
            <person name="Shibata M."/>
            <person name="Shimokawa T."/>
            <person name="Song J."/>
            <person name="Takazaki Y."/>
            <person name="Terasawa K."/>
            <person name="Tsugane M."/>
            <person name="Tsuji K."/>
            <person name="Ueda S."/>
            <person name="Waki K."/>
            <person name="Yamagata H."/>
            <person name="Yamamoto M."/>
            <person name="Yamamoto S."/>
            <person name="Yamane H."/>
            <person name="Yoshiki S."/>
            <person name="Yoshihara R."/>
            <person name="Yukawa K."/>
            <person name="Zhong H."/>
            <person name="Yano M."/>
            <person name="Yuan Q."/>
            <person name="Ouyang S."/>
            <person name="Liu J."/>
            <person name="Jones K.M."/>
            <person name="Gansberger K."/>
            <person name="Moffat K."/>
            <person name="Hill J."/>
            <person name="Bera J."/>
            <person name="Fadrosh D."/>
            <person name="Jin S."/>
            <person name="Johri S."/>
            <person name="Kim M."/>
            <person name="Overton L."/>
            <person name="Reardon M."/>
            <person name="Tsitrin T."/>
            <person name="Vuong H."/>
            <person name="Weaver B."/>
            <person name="Ciecko A."/>
            <person name="Tallon L."/>
            <person name="Jackson J."/>
            <person name="Pai G."/>
            <person name="Aken S.V."/>
            <person name="Utterback T."/>
            <person name="Reidmuller S."/>
            <person name="Feldblyum T."/>
            <person name="Hsiao J."/>
            <person name="Zismann V."/>
            <person name="Iobst S."/>
            <person name="de Vazeille A.R."/>
            <person name="Buell C.R."/>
            <person name="Ying K."/>
            <person name="Li Y."/>
            <person name="Lu T."/>
            <person name="Huang Y."/>
            <person name="Zhao Q."/>
            <person name="Feng Q."/>
            <person name="Zhang L."/>
            <person name="Zhu J."/>
            <person name="Weng Q."/>
            <person name="Mu J."/>
            <person name="Lu Y."/>
            <person name="Fan D."/>
            <person name="Liu Y."/>
            <person name="Guan J."/>
            <person name="Zhang Y."/>
            <person name="Yu S."/>
            <person name="Liu X."/>
            <person name="Zhang Y."/>
            <person name="Hong G."/>
            <person name="Han B."/>
            <person name="Choisne N."/>
            <person name="Demange N."/>
            <person name="Orjeda G."/>
            <person name="Samain S."/>
            <person name="Cattolico L."/>
            <person name="Pelletier E."/>
            <person name="Couloux A."/>
            <person name="Segurens B."/>
            <person name="Wincker P."/>
            <person name="D'Hont A."/>
            <person name="Scarpelli C."/>
            <person name="Weissenbach J."/>
            <person name="Salanoubat M."/>
            <person name="Quetier F."/>
            <person name="Yu Y."/>
            <person name="Kim H.R."/>
            <person name="Rambo T."/>
            <person name="Currie J."/>
            <person name="Collura K."/>
            <person name="Luo M."/>
            <person name="Yang T."/>
            <person name="Ammiraju J.S.S."/>
            <person name="Engler F."/>
            <person name="Soderlund C."/>
            <person name="Wing R.A."/>
            <person name="Palmer L.E."/>
            <person name="de la Bastide M."/>
            <person name="Spiegel L."/>
            <person name="Nascimento L."/>
            <person name="Zutavern T."/>
            <person name="O'Shaughnessy A."/>
            <person name="Dike S."/>
            <person name="Dedhia N."/>
            <person name="Preston R."/>
            <person name="Balija V."/>
            <person name="McCombie W.R."/>
            <person name="Chow T."/>
            <person name="Chen H."/>
            <person name="Chung M."/>
            <person name="Chen C."/>
            <person name="Shaw J."/>
            <person name="Wu H."/>
            <person name="Hsiao K."/>
            <person name="Chao Y."/>
            <person name="Chu M."/>
            <person name="Cheng C."/>
            <person name="Hour A."/>
            <person name="Lee P."/>
            <person name="Lin S."/>
            <person name="Lin Y."/>
            <person name="Liou J."/>
            <person name="Liu S."/>
            <person name="Hsing Y."/>
            <person name="Raghuvanshi S."/>
            <person name="Mohanty A."/>
            <person name="Bharti A.K."/>
            <person name="Gaur A."/>
            <person name="Gupta V."/>
            <person name="Kumar D."/>
            <person name="Ravi V."/>
            <person name="Vij S."/>
            <person name="Kapur A."/>
            <person name="Khurana P."/>
            <person name="Khurana P."/>
            <person name="Khurana J.P."/>
            <person name="Tyagi A.K."/>
            <person name="Gaikwad K."/>
            <person name="Singh A."/>
            <person name="Dalal V."/>
            <person name="Srivastava S."/>
            <person name="Dixit A."/>
            <person name="Pal A.K."/>
            <person name="Ghazi I.A."/>
            <person name="Yadav M."/>
            <person name="Pandit A."/>
            <person name="Bhargava A."/>
            <person name="Sureshbabu K."/>
            <person name="Batra K."/>
            <person name="Sharma T.R."/>
            <person name="Mohapatra T."/>
            <person name="Singh N.K."/>
            <person name="Messing J."/>
            <person name="Nelson A.B."/>
            <person name="Fuks G."/>
            <person name="Kavchok S."/>
            <person name="Keizer G."/>
            <person name="Linton E."/>
            <person name="Llaca V."/>
            <person name="Song R."/>
            <person name="Tanyolac B."/>
            <person name="Young S."/>
            <person name="Ho-Il K."/>
            <person name="Hahn J.H."/>
            <person name="Sangsakoo G."/>
            <person name="Vanavichit A."/>
            <person name="de Mattos Luiz.A.T."/>
            <person name="Zimmer P.D."/>
            <person name="Malone G."/>
            <person name="Dellagostin O."/>
            <person name="de Oliveira A.C."/>
            <person name="Bevan M."/>
            <person name="Bancroft I."/>
            <person name="Minx P."/>
            <person name="Cordum H."/>
            <person name="Wilson R."/>
            <person name="Cheng Z."/>
            <person name="Jin W."/>
            <person name="Jiang J."/>
            <person name="Leong S.A."/>
            <person name="Iwama H."/>
            <person name="Gojobori T."/>
            <person name="Itoh T."/>
            <person name="Niimura Y."/>
            <person name="Fujii Y."/>
            <person name="Habara T."/>
            <person name="Sakai H."/>
            <person name="Sato Y."/>
            <person name="Wilson G."/>
            <person name="Kumar K."/>
            <person name="McCouch S."/>
            <person name="Juretic N."/>
            <person name="Hoen D."/>
            <person name="Wright S."/>
            <person name="Bruskiewich R."/>
            <person name="Bureau T."/>
            <person name="Miyao A."/>
            <person name="Hirochika H."/>
            <person name="Nishikawa T."/>
            <person name="Kadowaki K."/>
            <person name="Sugiura M."/>
            <person name="Burr B."/>
            <person name="Sasaki T."/>
        </authorList>
    </citation>
    <scope>NUCLEOTIDE SEQUENCE [LARGE SCALE GENOMIC DNA]</scope>
    <source>
        <strain evidence="3">cv. Nipponbare</strain>
    </source>
</reference>
<evidence type="ECO:0000313" key="2">
    <source>
        <dbReference type="EMBL" id="BAC84695.1"/>
    </source>
</evidence>
<dbReference type="EMBL" id="AP006159">
    <property type="protein sequence ID" value="BAC84695.1"/>
    <property type="molecule type" value="Genomic_DNA"/>
</dbReference>
<proteinExistence type="predicted"/>
<name>Q6YT97_ORYSJ</name>
<evidence type="ECO:0000256" key="1">
    <source>
        <dbReference type="SAM" id="MobiDB-lite"/>
    </source>
</evidence>
<reference evidence="3" key="2">
    <citation type="journal article" date="2008" name="Nucleic Acids Res.">
        <title>The rice annotation project database (RAP-DB): 2008 update.</title>
        <authorList>
            <consortium name="The rice annotation project (RAP)"/>
        </authorList>
    </citation>
    <scope>GENOME REANNOTATION</scope>
    <source>
        <strain evidence="3">cv. Nipponbare</strain>
    </source>
</reference>
<accession>Q6YT97</accession>